<protein>
    <recommendedName>
        <fullName evidence="3">Helix-turn-helix domain-containing protein</fullName>
    </recommendedName>
</protein>
<dbReference type="Gene3D" id="2.60.40.10">
    <property type="entry name" value="Immunoglobulins"/>
    <property type="match status" value="1"/>
</dbReference>
<proteinExistence type="predicted"/>
<dbReference type="RefSeq" id="WP_091453457.1">
    <property type="nucleotide sequence ID" value="NZ_FMZZ01000010.1"/>
</dbReference>
<dbReference type="EMBL" id="FMZZ01000010">
    <property type="protein sequence ID" value="SDD36925.1"/>
    <property type="molecule type" value="Genomic_DNA"/>
</dbReference>
<reference evidence="2" key="1">
    <citation type="submission" date="2016-10" db="EMBL/GenBank/DDBJ databases">
        <authorList>
            <person name="Varghese N."/>
            <person name="Submissions S."/>
        </authorList>
    </citation>
    <scope>NUCLEOTIDE SEQUENCE [LARGE SCALE GENOMIC DNA]</scope>
    <source>
        <strain evidence="2">IBRC-M 10403</strain>
    </source>
</reference>
<evidence type="ECO:0000313" key="2">
    <source>
        <dbReference type="Proteomes" id="UP000199501"/>
    </source>
</evidence>
<dbReference type="AlphaFoldDB" id="A0A1G6U8P9"/>
<organism evidence="1 2">
    <name type="scientific">Actinokineospora iranica</name>
    <dbReference type="NCBI Taxonomy" id="1271860"/>
    <lineage>
        <taxon>Bacteria</taxon>
        <taxon>Bacillati</taxon>
        <taxon>Actinomycetota</taxon>
        <taxon>Actinomycetes</taxon>
        <taxon>Pseudonocardiales</taxon>
        <taxon>Pseudonocardiaceae</taxon>
        <taxon>Actinokineospora</taxon>
    </lineage>
</organism>
<sequence>MSDERVAALRALRGELSLAAFLDRLVEHGLPANRVSRQRLSRLEKGETQLPVTLWEEIAEALTAAGAPLERVAVLRGPVARIDPVPPSTPELRRRQWTRVVSRLAGNKWWHAPLLLVARHIGVRHAAHYQQLFDRYGGQQETMLQQLQARLALGNSSARFAPVPGDAAAIDRAASTVSVRVEHGELFVLTARLVNTGTVPWRDRVLLRLGAPNTSSLPLTPTVLPLPDTDPGGHCDVPVPGRAQWFTNMAEVTYVMVFADLSSCLPGRIVFQVDTRTGELDRSFDLPPGFPAADAP</sequence>
<keyword evidence="2" id="KW-1185">Reference proteome</keyword>
<name>A0A1G6U8P9_9PSEU</name>
<dbReference type="InterPro" id="IPR001387">
    <property type="entry name" value="Cro/C1-type_HTH"/>
</dbReference>
<accession>A0A1G6U8P9</accession>
<dbReference type="GO" id="GO:0005975">
    <property type="term" value="P:carbohydrate metabolic process"/>
    <property type="evidence" value="ECO:0007669"/>
    <property type="project" value="UniProtKB-ARBA"/>
</dbReference>
<dbReference type="OrthoDB" id="166850at2"/>
<gene>
    <name evidence="1" type="ORF">SAMN05216174_110131</name>
</gene>
<dbReference type="CDD" id="cd00093">
    <property type="entry name" value="HTH_XRE"/>
    <property type="match status" value="1"/>
</dbReference>
<dbReference type="STRING" id="1271860.SAMN05216174_110131"/>
<dbReference type="Proteomes" id="UP000199501">
    <property type="component" value="Unassembled WGS sequence"/>
</dbReference>
<evidence type="ECO:0000313" key="1">
    <source>
        <dbReference type="EMBL" id="SDD36925.1"/>
    </source>
</evidence>
<evidence type="ECO:0008006" key="3">
    <source>
        <dbReference type="Google" id="ProtNLM"/>
    </source>
</evidence>
<dbReference type="InterPro" id="IPR013783">
    <property type="entry name" value="Ig-like_fold"/>
</dbReference>